<protein>
    <submittedName>
        <fullName evidence="1">Uncharacterized protein</fullName>
    </submittedName>
</protein>
<dbReference type="AlphaFoldDB" id="A0A8T2P1W3"/>
<name>A0A8T2P1W3_9TELE</name>
<sequence>MFDWLNKYFQPDPYRAEPETYVVPIPEEEEYETDDSRKRRRKSGNFRPRIEFCFAGVTAPPARRSAQILGIVVECEVKRTQLRRSFFPWNLILQDLCQIVQLLWACLEQRVVAVLGSSVKVGCAVWGNGRALQCWMEELVHGPVHVQPRHHIQHQTDQPPPTPT</sequence>
<organism evidence="1 2">
    <name type="scientific">Albula glossodonta</name>
    <name type="common">roundjaw bonefish</name>
    <dbReference type="NCBI Taxonomy" id="121402"/>
    <lineage>
        <taxon>Eukaryota</taxon>
        <taxon>Metazoa</taxon>
        <taxon>Chordata</taxon>
        <taxon>Craniata</taxon>
        <taxon>Vertebrata</taxon>
        <taxon>Euteleostomi</taxon>
        <taxon>Actinopterygii</taxon>
        <taxon>Neopterygii</taxon>
        <taxon>Teleostei</taxon>
        <taxon>Albuliformes</taxon>
        <taxon>Albulidae</taxon>
        <taxon>Albula</taxon>
    </lineage>
</organism>
<proteinExistence type="predicted"/>
<reference evidence="1" key="1">
    <citation type="thesis" date="2021" institute="BYU ScholarsArchive" country="Provo, UT, USA">
        <title>Applications of and Algorithms for Genome Assembly and Genomic Analyses with an Emphasis on Marine Teleosts.</title>
        <authorList>
            <person name="Pickett B.D."/>
        </authorList>
    </citation>
    <scope>NUCLEOTIDE SEQUENCE</scope>
    <source>
        <strain evidence="1">HI-2016</strain>
    </source>
</reference>
<comment type="caution">
    <text evidence="1">The sequence shown here is derived from an EMBL/GenBank/DDBJ whole genome shotgun (WGS) entry which is preliminary data.</text>
</comment>
<dbReference type="Proteomes" id="UP000824540">
    <property type="component" value="Unassembled WGS sequence"/>
</dbReference>
<gene>
    <name evidence="1" type="ORF">JZ751_004960</name>
</gene>
<evidence type="ECO:0000313" key="2">
    <source>
        <dbReference type="Proteomes" id="UP000824540"/>
    </source>
</evidence>
<accession>A0A8T2P1W3</accession>
<keyword evidence="2" id="KW-1185">Reference proteome</keyword>
<dbReference type="EMBL" id="JAFBMS010000013">
    <property type="protein sequence ID" value="KAG9347393.1"/>
    <property type="molecule type" value="Genomic_DNA"/>
</dbReference>
<evidence type="ECO:0000313" key="1">
    <source>
        <dbReference type="EMBL" id="KAG9347393.1"/>
    </source>
</evidence>